<reference evidence="2 3" key="1">
    <citation type="submission" date="2014-04" db="EMBL/GenBank/DDBJ databases">
        <authorList>
            <consortium name="DOE Joint Genome Institute"/>
            <person name="Kuo A."/>
            <person name="Kohler A."/>
            <person name="Costa M.D."/>
            <person name="Nagy L.G."/>
            <person name="Floudas D."/>
            <person name="Copeland A."/>
            <person name="Barry K.W."/>
            <person name="Cichocki N."/>
            <person name="Veneault-Fourrey C."/>
            <person name="LaButti K."/>
            <person name="Lindquist E.A."/>
            <person name="Lipzen A."/>
            <person name="Lundell T."/>
            <person name="Morin E."/>
            <person name="Murat C."/>
            <person name="Sun H."/>
            <person name="Tunlid A."/>
            <person name="Henrissat B."/>
            <person name="Grigoriev I.V."/>
            <person name="Hibbett D.S."/>
            <person name="Martin F."/>
            <person name="Nordberg H.P."/>
            <person name="Cantor M.N."/>
            <person name="Hua S.X."/>
        </authorList>
    </citation>
    <scope>NUCLEOTIDE SEQUENCE [LARGE SCALE GENOMIC DNA]</scope>
    <source>
        <strain evidence="2 3">441</strain>
    </source>
</reference>
<dbReference type="HOGENOM" id="CLU_2997320_0_0_1"/>
<accession>A0A0C9ZV28</accession>
<reference evidence="3" key="2">
    <citation type="submission" date="2015-01" db="EMBL/GenBank/DDBJ databases">
        <title>Evolutionary Origins and Diversification of the Mycorrhizal Mutualists.</title>
        <authorList>
            <consortium name="DOE Joint Genome Institute"/>
            <consortium name="Mycorrhizal Genomics Consortium"/>
            <person name="Kohler A."/>
            <person name="Kuo A."/>
            <person name="Nagy L.G."/>
            <person name="Floudas D."/>
            <person name="Copeland A."/>
            <person name="Barry K.W."/>
            <person name="Cichocki N."/>
            <person name="Veneault-Fourrey C."/>
            <person name="LaButti K."/>
            <person name="Lindquist E.A."/>
            <person name="Lipzen A."/>
            <person name="Lundell T."/>
            <person name="Morin E."/>
            <person name="Murat C."/>
            <person name="Riley R."/>
            <person name="Ohm R."/>
            <person name="Sun H."/>
            <person name="Tunlid A."/>
            <person name="Henrissat B."/>
            <person name="Grigoriev I.V."/>
            <person name="Hibbett D.S."/>
            <person name="Martin F."/>
        </authorList>
    </citation>
    <scope>NUCLEOTIDE SEQUENCE [LARGE SCALE GENOMIC DNA]</scope>
    <source>
        <strain evidence="3">441</strain>
    </source>
</reference>
<keyword evidence="3" id="KW-1185">Reference proteome</keyword>
<keyword evidence="1" id="KW-0732">Signal</keyword>
<gene>
    <name evidence="2" type="ORF">PISMIDRAFT_317674</name>
</gene>
<organism evidence="2 3">
    <name type="scientific">Pisolithus microcarpus 441</name>
    <dbReference type="NCBI Taxonomy" id="765257"/>
    <lineage>
        <taxon>Eukaryota</taxon>
        <taxon>Fungi</taxon>
        <taxon>Dikarya</taxon>
        <taxon>Basidiomycota</taxon>
        <taxon>Agaricomycotina</taxon>
        <taxon>Agaricomycetes</taxon>
        <taxon>Agaricomycetidae</taxon>
        <taxon>Boletales</taxon>
        <taxon>Sclerodermatineae</taxon>
        <taxon>Pisolithaceae</taxon>
        <taxon>Pisolithus</taxon>
    </lineage>
</organism>
<sequence length="57" mass="5898">MLACKLLTLCTVAVCTKHRRDNCPERHLAAKTAALDEEAGGILGVGHGPAVFVGPAN</sequence>
<protein>
    <submittedName>
        <fullName evidence="2">Uncharacterized protein</fullName>
    </submittedName>
</protein>
<feature type="chain" id="PRO_5011977566" evidence="1">
    <location>
        <begin position="16"/>
        <end position="57"/>
    </location>
</feature>
<dbReference type="Proteomes" id="UP000054018">
    <property type="component" value="Unassembled WGS sequence"/>
</dbReference>
<dbReference type="AlphaFoldDB" id="A0A0C9ZV28"/>
<evidence type="ECO:0000313" key="2">
    <source>
        <dbReference type="EMBL" id="KIK26052.1"/>
    </source>
</evidence>
<name>A0A0C9ZV28_9AGAM</name>
<evidence type="ECO:0000256" key="1">
    <source>
        <dbReference type="SAM" id="SignalP"/>
    </source>
</evidence>
<evidence type="ECO:0000313" key="3">
    <source>
        <dbReference type="Proteomes" id="UP000054018"/>
    </source>
</evidence>
<proteinExistence type="predicted"/>
<dbReference type="EMBL" id="KN833704">
    <property type="protein sequence ID" value="KIK26052.1"/>
    <property type="molecule type" value="Genomic_DNA"/>
</dbReference>
<feature type="signal peptide" evidence="1">
    <location>
        <begin position="1"/>
        <end position="15"/>
    </location>
</feature>